<comment type="caution">
    <text evidence="2">The sequence shown here is derived from an EMBL/GenBank/DDBJ whole genome shotgun (WGS) entry which is preliminary data.</text>
</comment>
<proteinExistence type="predicted"/>
<protein>
    <submittedName>
        <fullName evidence="2">Uncharacterized protein</fullName>
    </submittedName>
</protein>
<evidence type="ECO:0000256" key="1">
    <source>
        <dbReference type="SAM" id="MobiDB-lite"/>
    </source>
</evidence>
<evidence type="ECO:0000313" key="3">
    <source>
        <dbReference type="Proteomes" id="UP000499080"/>
    </source>
</evidence>
<gene>
    <name evidence="2" type="ORF">AVEN_73181_1</name>
</gene>
<organism evidence="2 3">
    <name type="scientific">Araneus ventricosus</name>
    <name type="common">Orbweaver spider</name>
    <name type="synonym">Epeira ventricosa</name>
    <dbReference type="NCBI Taxonomy" id="182803"/>
    <lineage>
        <taxon>Eukaryota</taxon>
        <taxon>Metazoa</taxon>
        <taxon>Ecdysozoa</taxon>
        <taxon>Arthropoda</taxon>
        <taxon>Chelicerata</taxon>
        <taxon>Arachnida</taxon>
        <taxon>Araneae</taxon>
        <taxon>Araneomorphae</taxon>
        <taxon>Entelegynae</taxon>
        <taxon>Araneoidea</taxon>
        <taxon>Araneidae</taxon>
        <taxon>Araneus</taxon>
    </lineage>
</organism>
<dbReference type="EMBL" id="BGPR01004354">
    <property type="protein sequence ID" value="GBM98754.1"/>
    <property type="molecule type" value="Genomic_DNA"/>
</dbReference>
<accession>A0A4Y2K965</accession>
<dbReference type="Proteomes" id="UP000499080">
    <property type="component" value="Unassembled WGS sequence"/>
</dbReference>
<reference evidence="2 3" key="1">
    <citation type="journal article" date="2019" name="Sci. Rep.">
        <title>Orb-weaving spider Araneus ventricosus genome elucidates the spidroin gene catalogue.</title>
        <authorList>
            <person name="Kono N."/>
            <person name="Nakamura H."/>
            <person name="Ohtoshi R."/>
            <person name="Moran D.A.P."/>
            <person name="Shinohara A."/>
            <person name="Yoshida Y."/>
            <person name="Fujiwara M."/>
            <person name="Mori M."/>
            <person name="Tomita M."/>
            <person name="Arakawa K."/>
        </authorList>
    </citation>
    <scope>NUCLEOTIDE SEQUENCE [LARGE SCALE GENOMIC DNA]</scope>
</reference>
<dbReference type="AlphaFoldDB" id="A0A4Y2K965"/>
<name>A0A4Y2K965_ARAVE</name>
<keyword evidence="3" id="KW-1185">Reference proteome</keyword>
<feature type="region of interest" description="Disordered" evidence="1">
    <location>
        <begin position="1"/>
        <end position="28"/>
    </location>
</feature>
<evidence type="ECO:0000313" key="2">
    <source>
        <dbReference type="EMBL" id="GBM98754.1"/>
    </source>
</evidence>
<feature type="compositionally biased region" description="Polar residues" evidence="1">
    <location>
        <begin position="1"/>
        <end position="10"/>
    </location>
</feature>
<sequence>MSRPQSQITHTICPPPQSRKRFPTSQAATSLPSLRFSGFRTKCFVTSRCHPTHVPLLRVTQQFCDRAMAEETKIHWAGEKEKTFHLPAFHLWHNNSPSPRNLKII</sequence>